<dbReference type="Proteomes" id="UP000594638">
    <property type="component" value="Unassembled WGS sequence"/>
</dbReference>
<evidence type="ECO:0000313" key="3">
    <source>
        <dbReference type="Proteomes" id="UP000594638"/>
    </source>
</evidence>
<evidence type="ECO:0000313" key="2">
    <source>
        <dbReference type="EMBL" id="CAA3002001.1"/>
    </source>
</evidence>
<organism evidence="2 3">
    <name type="scientific">Olea europaea subsp. europaea</name>
    <dbReference type="NCBI Taxonomy" id="158383"/>
    <lineage>
        <taxon>Eukaryota</taxon>
        <taxon>Viridiplantae</taxon>
        <taxon>Streptophyta</taxon>
        <taxon>Embryophyta</taxon>
        <taxon>Tracheophyta</taxon>
        <taxon>Spermatophyta</taxon>
        <taxon>Magnoliopsida</taxon>
        <taxon>eudicotyledons</taxon>
        <taxon>Gunneridae</taxon>
        <taxon>Pentapetalae</taxon>
        <taxon>asterids</taxon>
        <taxon>lamiids</taxon>
        <taxon>Lamiales</taxon>
        <taxon>Oleaceae</taxon>
        <taxon>Oleeae</taxon>
        <taxon>Olea</taxon>
    </lineage>
</organism>
<proteinExistence type="predicted"/>
<keyword evidence="1" id="KW-1133">Transmembrane helix</keyword>
<keyword evidence="1" id="KW-0472">Membrane</keyword>
<sequence>MRDGSTCGHNSFQFFFPNFIFILCLFFHPRFKHFNPNKSFFCNFQSLLFILQLINLSSPISNLLSLSSIFQSGNCVFLEK</sequence>
<feature type="transmembrane region" description="Helical" evidence="1">
    <location>
        <begin position="40"/>
        <end position="58"/>
    </location>
</feature>
<feature type="transmembrane region" description="Helical" evidence="1">
    <location>
        <begin position="12"/>
        <end position="28"/>
    </location>
</feature>
<reference evidence="2 3" key="1">
    <citation type="submission" date="2019-12" db="EMBL/GenBank/DDBJ databases">
        <authorList>
            <person name="Alioto T."/>
            <person name="Alioto T."/>
            <person name="Gomez Garrido J."/>
        </authorList>
    </citation>
    <scope>NUCLEOTIDE SEQUENCE [LARGE SCALE GENOMIC DNA]</scope>
</reference>
<dbReference type="EMBL" id="CACTIH010005800">
    <property type="protein sequence ID" value="CAA3002001.1"/>
    <property type="molecule type" value="Genomic_DNA"/>
</dbReference>
<keyword evidence="3" id="KW-1185">Reference proteome</keyword>
<dbReference type="Gramene" id="OE9A115590T1">
    <property type="protein sequence ID" value="OE9A115590C1"/>
    <property type="gene ID" value="OE9A115590"/>
</dbReference>
<keyword evidence="1" id="KW-0812">Transmembrane</keyword>
<name>A0A8S0TDP5_OLEEU</name>
<comment type="caution">
    <text evidence="2">The sequence shown here is derived from an EMBL/GenBank/DDBJ whole genome shotgun (WGS) entry which is preliminary data.</text>
</comment>
<protein>
    <submittedName>
        <fullName evidence="2">Uncharacterized protein</fullName>
    </submittedName>
</protein>
<evidence type="ECO:0000256" key="1">
    <source>
        <dbReference type="SAM" id="Phobius"/>
    </source>
</evidence>
<dbReference type="AlphaFoldDB" id="A0A8S0TDP5"/>
<accession>A0A8S0TDP5</accession>
<gene>
    <name evidence="2" type="ORF">OLEA9_A115590</name>
</gene>